<evidence type="ECO:0000313" key="5">
    <source>
        <dbReference type="Proteomes" id="UP000199455"/>
    </source>
</evidence>
<dbReference type="PROSITE" id="PS50110">
    <property type="entry name" value="RESPONSE_REGULATORY"/>
    <property type="match status" value="1"/>
</dbReference>
<dbReference type="InterPro" id="IPR011006">
    <property type="entry name" value="CheY-like_superfamily"/>
</dbReference>
<dbReference type="PANTHER" id="PTHR44591:SF3">
    <property type="entry name" value="RESPONSE REGULATORY DOMAIN-CONTAINING PROTEIN"/>
    <property type="match status" value="1"/>
</dbReference>
<evidence type="ECO:0000259" key="3">
    <source>
        <dbReference type="PROSITE" id="PS50110"/>
    </source>
</evidence>
<keyword evidence="5" id="KW-1185">Reference proteome</keyword>
<feature type="domain" description="Response regulatory" evidence="3">
    <location>
        <begin position="4"/>
        <end position="119"/>
    </location>
</feature>
<dbReference type="AlphaFoldDB" id="A0A1G6WW58"/>
<dbReference type="EMBL" id="FMZH01000007">
    <property type="protein sequence ID" value="SDD70071.1"/>
    <property type="molecule type" value="Genomic_DNA"/>
</dbReference>
<name>A0A1G6WW58_9SPHI</name>
<organism evidence="4 5">
    <name type="scientific">Pedobacter soli</name>
    <dbReference type="NCBI Taxonomy" id="390242"/>
    <lineage>
        <taxon>Bacteria</taxon>
        <taxon>Pseudomonadati</taxon>
        <taxon>Bacteroidota</taxon>
        <taxon>Sphingobacteriia</taxon>
        <taxon>Sphingobacteriales</taxon>
        <taxon>Sphingobacteriaceae</taxon>
        <taxon>Pedobacter</taxon>
    </lineage>
</organism>
<dbReference type="PANTHER" id="PTHR44591">
    <property type="entry name" value="STRESS RESPONSE REGULATOR PROTEIN 1"/>
    <property type="match status" value="1"/>
</dbReference>
<dbReference type="InterPro" id="IPR050595">
    <property type="entry name" value="Bact_response_regulator"/>
</dbReference>
<dbReference type="InterPro" id="IPR001789">
    <property type="entry name" value="Sig_transdc_resp-reg_receiver"/>
</dbReference>
<accession>A0A1G6WW58</accession>
<evidence type="ECO:0000256" key="1">
    <source>
        <dbReference type="ARBA" id="ARBA00022553"/>
    </source>
</evidence>
<feature type="modified residue" description="4-aspartylphosphate" evidence="2">
    <location>
        <position position="52"/>
    </location>
</feature>
<dbReference type="SMART" id="SM00448">
    <property type="entry name" value="REC"/>
    <property type="match status" value="1"/>
</dbReference>
<sequence>MEKHILIIEDDKELSELYSLIFDLVHYRTTICNIAPKLSYINSLEVDLLLVDIRLMGSRYNGDTLCRLFKSKYPGNSTPFLLLSAEANGDVLAHESGADGFIHKPFDVDDLLARVAQMMG</sequence>
<evidence type="ECO:0000256" key="2">
    <source>
        <dbReference type="PROSITE-ProRule" id="PRU00169"/>
    </source>
</evidence>
<evidence type="ECO:0000313" key="4">
    <source>
        <dbReference type="EMBL" id="SDD70071.1"/>
    </source>
</evidence>
<proteinExistence type="predicted"/>
<protein>
    <submittedName>
        <fullName evidence="4">Response regulator receiver domain-containing protein</fullName>
    </submittedName>
</protein>
<dbReference type="STRING" id="390242.SAMN04488024_107141"/>
<dbReference type="Proteomes" id="UP000199455">
    <property type="component" value="Unassembled WGS sequence"/>
</dbReference>
<keyword evidence="1 2" id="KW-0597">Phosphoprotein</keyword>
<reference evidence="5" key="1">
    <citation type="submission" date="2016-10" db="EMBL/GenBank/DDBJ databases">
        <authorList>
            <person name="Varghese N."/>
            <person name="Submissions S."/>
        </authorList>
    </citation>
    <scope>NUCLEOTIDE SEQUENCE [LARGE SCALE GENOMIC DNA]</scope>
    <source>
        <strain evidence="5">DSM 18609</strain>
    </source>
</reference>
<gene>
    <name evidence="4" type="ORF">SAMN04488024_107141</name>
</gene>
<dbReference type="SUPFAM" id="SSF52172">
    <property type="entry name" value="CheY-like"/>
    <property type="match status" value="1"/>
</dbReference>
<dbReference type="RefSeq" id="WP_090770358.1">
    <property type="nucleotide sequence ID" value="NZ_FMZH01000007.1"/>
</dbReference>
<dbReference type="GO" id="GO:0000160">
    <property type="term" value="P:phosphorelay signal transduction system"/>
    <property type="evidence" value="ECO:0007669"/>
    <property type="project" value="InterPro"/>
</dbReference>
<dbReference type="Gene3D" id="3.40.50.2300">
    <property type="match status" value="1"/>
</dbReference>
<dbReference type="Pfam" id="PF00072">
    <property type="entry name" value="Response_reg"/>
    <property type="match status" value="1"/>
</dbReference>